<evidence type="ECO:0000313" key="2">
    <source>
        <dbReference type="EMBL" id="GGD81645.1"/>
    </source>
</evidence>
<dbReference type="Proteomes" id="UP000609064">
    <property type="component" value="Unassembled WGS sequence"/>
</dbReference>
<accession>A0A916Z8N6</accession>
<keyword evidence="3" id="KW-1185">Reference proteome</keyword>
<evidence type="ECO:0000313" key="3">
    <source>
        <dbReference type="Proteomes" id="UP000609064"/>
    </source>
</evidence>
<reference evidence="2" key="2">
    <citation type="submission" date="2020-09" db="EMBL/GenBank/DDBJ databases">
        <authorList>
            <person name="Sun Q."/>
            <person name="Zhou Y."/>
        </authorList>
    </citation>
    <scope>NUCLEOTIDE SEQUENCE</scope>
    <source>
        <strain evidence="2">CGMCC 1.15958</strain>
    </source>
</reference>
<evidence type="ECO:0008006" key="4">
    <source>
        <dbReference type="Google" id="ProtNLM"/>
    </source>
</evidence>
<reference evidence="2" key="1">
    <citation type="journal article" date="2014" name="Int. J. Syst. Evol. Microbiol.">
        <title>Complete genome sequence of Corynebacterium casei LMG S-19264T (=DSM 44701T), isolated from a smear-ripened cheese.</title>
        <authorList>
            <consortium name="US DOE Joint Genome Institute (JGI-PGF)"/>
            <person name="Walter F."/>
            <person name="Albersmeier A."/>
            <person name="Kalinowski J."/>
            <person name="Ruckert C."/>
        </authorList>
    </citation>
    <scope>NUCLEOTIDE SEQUENCE</scope>
    <source>
        <strain evidence="2">CGMCC 1.15958</strain>
    </source>
</reference>
<evidence type="ECO:0000256" key="1">
    <source>
        <dbReference type="SAM" id="SignalP"/>
    </source>
</evidence>
<organism evidence="2 3">
    <name type="scientific">Emticicia aquatilis</name>
    <dbReference type="NCBI Taxonomy" id="1537369"/>
    <lineage>
        <taxon>Bacteria</taxon>
        <taxon>Pseudomonadati</taxon>
        <taxon>Bacteroidota</taxon>
        <taxon>Cytophagia</taxon>
        <taxon>Cytophagales</taxon>
        <taxon>Leadbetterellaceae</taxon>
        <taxon>Emticicia</taxon>
    </lineage>
</organism>
<feature type="chain" id="PRO_5038000269" description="DUF3570 domain-containing protein" evidence="1">
    <location>
        <begin position="17"/>
        <end position="434"/>
    </location>
</feature>
<comment type="caution">
    <text evidence="2">The sequence shown here is derived from an EMBL/GenBank/DDBJ whole genome shotgun (WGS) entry which is preliminary data.</text>
</comment>
<feature type="signal peptide" evidence="1">
    <location>
        <begin position="1"/>
        <end position="16"/>
    </location>
</feature>
<gene>
    <name evidence="2" type="ORF">GCM10011514_52150</name>
</gene>
<proteinExistence type="predicted"/>
<sequence>MKKLLIFIFFPLFSFAQTDSVKVSFSEEKVEQFEKTTLLDEYDKAFGGNRIVKSAIRLNLQSGIDEKPILSLQVETKVWNDKSITIWCGQGIASSSSNLNIGLESRWFYEMKNRVKRKIQNANLTGNYLSLRAVYSPYSEPNYYKNGGGYIYNMIEPNAAFSVNWGKQFGNNLDFGLSAGVKQGKETYISSRGDLVNNDSSPTSNTWFVSTTSRMGLGLYFPHKKQLPNNYCEFLHCNYEVKKLLKVNINNAIYADKYNQSIRGDISYEHKIASSAFSINSNLVLSFTNKRTFQQIGRRDSVTKNEFGNGGFFIPVYSSLKQNTSIFIVEIHEQVRYYIYMKQRISKGKTANNLNGIYTGLHFSYRDNISSHAYGNLYYSPKTSLGITYGYQTQTNKKSFLDIGLVIGKYAISFLPKHSAPLIIDLNLKLGFAK</sequence>
<protein>
    <recommendedName>
        <fullName evidence="4">DUF3570 domain-containing protein</fullName>
    </recommendedName>
</protein>
<name>A0A916Z8N6_9BACT</name>
<keyword evidence="1" id="KW-0732">Signal</keyword>
<dbReference type="RefSeq" id="WP_188771108.1">
    <property type="nucleotide sequence ID" value="NZ_BMKK01000018.1"/>
</dbReference>
<dbReference type="AlphaFoldDB" id="A0A916Z8N6"/>
<dbReference type="EMBL" id="BMKK01000018">
    <property type="protein sequence ID" value="GGD81645.1"/>
    <property type="molecule type" value="Genomic_DNA"/>
</dbReference>